<accession>A0ABQ4I2D0</accession>
<evidence type="ECO:0000256" key="1">
    <source>
        <dbReference type="ARBA" id="ARBA00023002"/>
    </source>
</evidence>
<proteinExistence type="predicted"/>
<organism evidence="2 3">
    <name type="scientific">Micromonospora andamanensis</name>
    <dbReference type="NCBI Taxonomy" id="1287068"/>
    <lineage>
        <taxon>Bacteria</taxon>
        <taxon>Bacillati</taxon>
        <taxon>Actinomycetota</taxon>
        <taxon>Actinomycetes</taxon>
        <taxon>Micromonosporales</taxon>
        <taxon>Micromonosporaceae</taxon>
        <taxon>Micromonospora</taxon>
    </lineage>
</organism>
<name>A0ABQ4I2D0_9ACTN</name>
<reference evidence="2 3" key="1">
    <citation type="submission" date="2021-01" db="EMBL/GenBank/DDBJ databases">
        <title>Whole genome shotgun sequence of Verrucosispora andamanensis NBRC 109075.</title>
        <authorList>
            <person name="Komaki H."/>
            <person name="Tamura T."/>
        </authorList>
    </citation>
    <scope>NUCLEOTIDE SEQUENCE [LARGE SCALE GENOMIC DNA]</scope>
    <source>
        <strain evidence="2 3">NBRC 109075</strain>
    </source>
</reference>
<comment type="caution">
    <text evidence="2">The sequence shown here is derived from an EMBL/GenBank/DDBJ whole genome shotgun (WGS) entry which is preliminary data.</text>
</comment>
<dbReference type="RefSeq" id="WP_204013063.1">
    <property type="nucleotide sequence ID" value="NZ_BOOZ01000043.1"/>
</dbReference>
<dbReference type="PRINTS" id="PR00368">
    <property type="entry name" value="FADPNR"/>
</dbReference>
<dbReference type="Gene3D" id="3.50.50.60">
    <property type="entry name" value="FAD/NAD(P)-binding domain"/>
    <property type="match status" value="1"/>
</dbReference>
<dbReference type="Proteomes" id="UP000647017">
    <property type="component" value="Unassembled WGS sequence"/>
</dbReference>
<evidence type="ECO:0000313" key="2">
    <source>
        <dbReference type="EMBL" id="GIJ12073.1"/>
    </source>
</evidence>
<evidence type="ECO:0000313" key="3">
    <source>
        <dbReference type="Proteomes" id="UP000647017"/>
    </source>
</evidence>
<protein>
    <submittedName>
        <fullName evidence="2">Monooxygenase</fullName>
    </submittedName>
</protein>
<dbReference type="EMBL" id="BOOZ01000043">
    <property type="protein sequence ID" value="GIJ12073.1"/>
    <property type="molecule type" value="Genomic_DNA"/>
</dbReference>
<dbReference type="PANTHER" id="PTHR43539">
    <property type="entry name" value="FLAVIN-BINDING MONOOXYGENASE-LIKE PROTEIN (AFU_ORTHOLOGUE AFUA_4G09220)"/>
    <property type="match status" value="1"/>
</dbReference>
<sequence>MSGRFGAVIIGGGQAGLAAGQYLRRLGADFVVLDAGEEVGWTWRRRWDSLRLFTPARFNHLPGLRFPARPDHYPSKDEMADYLVEYANRFALPVRHDRRVRELKRDGTRFTIRADGGDLEADHVVVATGPTMIPHRPSYAGRLDVPQLHSSDYRNPDQLPDGQILVVGAGNSGAEIALDLAPTRRVVLAGADTGRLPVPLGGLRYRLLNRLLTVDNAIGRRIAYRSTGRGSPLVRTRPEDLATAGVVRVARVIDADGGRALLADGRKVDVAAVVWCTGYRPDYHWIRIPVFNDGRPVQHRGVVAGCPGLYFVGLPFQSGFASSLVGGVGRDARYVTDHLAARRTAVGRPTAPPGPWDADVT</sequence>
<dbReference type="InterPro" id="IPR036188">
    <property type="entry name" value="FAD/NAD-bd_sf"/>
</dbReference>
<dbReference type="PRINTS" id="PR00469">
    <property type="entry name" value="PNDRDTASEII"/>
</dbReference>
<dbReference type="PANTHER" id="PTHR43539:SF78">
    <property type="entry name" value="FLAVIN-CONTAINING MONOOXYGENASE"/>
    <property type="match status" value="1"/>
</dbReference>
<dbReference type="GO" id="GO:0004497">
    <property type="term" value="F:monooxygenase activity"/>
    <property type="evidence" value="ECO:0007669"/>
    <property type="project" value="UniProtKB-KW"/>
</dbReference>
<dbReference type="InterPro" id="IPR050982">
    <property type="entry name" value="Auxin_biosynth/cation_transpt"/>
</dbReference>
<dbReference type="SUPFAM" id="SSF51905">
    <property type="entry name" value="FAD/NAD(P)-binding domain"/>
    <property type="match status" value="2"/>
</dbReference>
<gene>
    <name evidence="2" type="ORF">Van01_52870</name>
</gene>
<keyword evidence="1" id="KW-0560">Oxidoreductase</keyword>
<dbReference type="Pfam" id="PF13738">
    <property type="entry name" value="Pyr_redox_3"/>
    <property type="match status" value="1"/>
</dbReference>
<keyword evidence="3" id="KW-1185">Reference proteome</keyword>
<keyword evidence="2" id="KW-0503">Monooxygenase</keyword>